<dbReference type="GO" id="GO:0016787">
    <property type="term" value="F:hydrolase activity"/>
    <property type="evidence" value="ECO:0007669"/>
    <property type="project" value="UniProtKB-KW"/>
</dbReference>
<dbReference type="InterPro" id="IPR006439">
    <property type="entry name" value="HAD-SF_hydro_IA"/>
</dbReference>
<evidence type="ECO:0000256" key="4">
    <source>
        <dbReference type="ARBA" id="ARBA00022842"/>
    </source>
</evidence>
<dbReference type="InterPro" id="IPR023198">
    <property type="entry name" value="PGP-like_dom2"/>
</dbReference>
<dbReference type="PRINTS" id="PR00413">
    <property type="entry name" value="HADHALOGNASE"/>
</dbReference>
<dbReference type="SFLD" id="SFLDG01135">
    <property type="entry name" value="C1.5.6:_HAD__Beta-PGM__Phospha"/>
    <property type="match status" value="1"/>
</dbReference>
<evidence type="ECO:0000313" key="6">
    <source>
        <dbReference type="Proteomes" id="UP000309676"/>
    </source>
</evidence>
<dbReference type="SFLD" id="SFLDG01129">
    <property type="entry name" value="C1.5:_HAD__Beta-PGM__Phosphata"/>
    <property type="match status" value="1"/>
</dbReference>
<dbReference type="AlphaFoldDB" id="A0A5R9G7N8"/>
<dbReference type="CDD" id="cd16423">
    <property type="entry name" value="HAD_BPGM-like"/>
    <property type="match status" value="1"/>
</dbReference>
<keyword evidence="5" id="KW-0378">Hydrolase</keyword>
<keyword evidence="6" id="KW-1185">Reference proteome</keyword>
<evidence type="ECO:0000313" key="5">
    <source>
        <dbReference type="EMBL" id="TLS49448.1"/>
    </source>
</evidence>
<dbReference type="PANTHER" id="PTHR46193:SF21">
    <property type="entry name" value="SLL1138 PROTEIN"/>
    <property type="match status" value="1"/>
</dbReference>
<name>A0A5R9G7N8_9BACL</name>
<evidence type="ECO:0000256" key="2">
    <source>
        <dbReference type="ARBA" id="ARBA00006171"/>
    </source>
</evidence>
<evidence type="ECO:0000256" key="3">
    <source>
        <dbReference type="ARBA" id="ARBA00022723"/>
    </source>
</evidence>
<dbReference type="GO" id="GO:0046872">
    <property type="term" value="F:metal ion binding"/>
    <property type="evidence" value="ECO:0007669"/>
    <property type="project" value="UniProtKB-KW"/>
</dbReference>
<keyword evidence="3" id="KW-0479">Metal-binding</keyword>
<dbReference type="InterPro" id="IPR023214">
    <property type="entry name" value="HAD_sf"/>
</dbReference>
<dbReference type="OrthoDB" id="9797743at2"/>
<dbReference type="NCBIfam" id="TIGR01509">
    <property type="entry name" value="HAD-SF-IA-v3"/>
    <property type="match status" value="1"/>
</dbReference>
<dbReference type="EMBL" id="VCIW01000021">
    <property type="protein sequence ID" value="TLS49448.1"/>
    <property type="molecule type" value="Genomic_DNA"/>
</dbReference>
<proteinExistence type="inferred from homology"/>
<dbReference type="Gene3D" id="3.40.50.1000">
    <property type="entry name" value="HAD superfamily/HAD-like"/>
    <property type="match status" value="1"/>
</dbReference>
<dbReference type="InterPro" id="IPR051600">
    <property type="entry name" value="Beta-PGM-like"/>
</dbReference>
<dbReference type="Proteomes" id="UP000309676">
    <property type="component" value="Unassembled WGS sequence"/>
</dbReference>
<dbReference type="Pfam" id="PF13419">
    <property type="entry name" value="HAD_2"/>
    <property type="match status" value="1"/>
</dbReference>
<comment type="caution">
    <text evidence="5">The sequence shown here is derived from an EMBL/GenBank/DDBJ whole genome shotgun (WGS) entry which is preliminary data.</text>
</comment>
<gene>
    <name evidence="5" type="ORF">FE782_25375</name>
</gene>
<accession>A0A5R9G7N8</accession>
<dbReference type="PANTHER" id="PTHR46193">
    <property type="entry name" value="6-PHOSPHOGLUCONATE PHOSPHATASE"/>
    <property type="match status" value="1"/>
</dbReference>
<evidence type="ECO:0000256" key="1">
    <source>
        <dbReference type="ARBA" id="ARBA00001946"/>
    </source>
</evidence>
<comment type="cofactor">
    <cofactor evidence="1">
        <name>Mg(2+)</name>
        <dbReference type="ChEBI" id="CHEBI:18420"/>
    </cofactor>
</comment>
<sequence length="216" mass="24385">MIQAVIFDFDGTILDTESVWYESYRDALQEHDVELPLSVFAEGIGTYDDGMFRYMRERLGTEEKYQAVKTAAHALHQTKTSALRPREGVVAYLEEAKRLGLRIGLATSSPLSWIEPFLDEHGLRGYFETLCTSDDVEKVKPDPALYRLAAERLKVEPRLAVAFEDSANGARSAVAAGVRCVVVPNPMTEALRFERYDFRLSSFEEMPLGELLARLE</sequence>
<keyword evidence="4" id="KW-0460">Magnesium</keyword>
<dbReference type="SFLD" id="SFLDS00003">
    <property type="entry name" value="Haloacid_Dehalogenase"/>
    <property type="match status" value="1"/>
</dbReference>
<dbReference type="InterPro" id="IPR036412">
    <property type="entry name" value="HAD-like_sf"/>
</dbReference>
<dbReference type="InterPro" id="IPR041492">
    <property type="entry name" value="HAD_2"/>
</dbReference>
<organism evidence="5 6">
    <name type="scientific">Paenibacillus antri</name>
    <dbReference type="NCBI Taxonomy" id="2582848"/>
    <lineage>
        <taxon>Bacteria</taxon>
        <taxon>Bacillati</taxon>
        <taxon>Bacillota</taxon>
        <taxon>Bacilli</taxon>
        <taxon>Bacillales</taxon>
        <taxon>Paenibacillaceae</taxon>
        <taxon>Paenibacillus</taxon>
    </lineage>
</organism>
<reference evidence="5 6" key="1">
    <citation type="submission" date="2019-05" db="EMBL/GenBank/DDBJ databases">
        <authorList>
            <person name="Narsing Rao M.P."/>
            <person name="Li W.J."/>
        </authorList>
    </citation>
    <scope>NUCLEOTIDE SEQUENCE [LARGE SCALE GENOMIC DNA]</scope>
    <source>
        <strain evidence="5 6">SYSU_K30003</strain>
    </source>
</reference>
<protein>
    <submittedName>
        <fullName evidence="5">HAD family hydrolase</fullName>
    </submittedName>
</protein>
<dbReference type="SUPFAM" id="SSF56784">
    <property type="entry name" value="HAD-like"/>
    <property type="match status" value="1"/>
</dbReference>
<dbReference type="RefSeq" id="WP_138197166.1">
    <property type="nucleotide sequence ID" value="NZ_VCIW01000021.1"/>
</dbReference>
<comment type="similarity">
    <text evidence="2">Belongs to the HAD-like hydrolase superfamily. CbbY/CbbZ/Gph/YieH family.</text>
</comment>
<dbReference type="Gene3D" id="1.10.150.240">
    <property type="entry name" value="Putative phosphatase, domain 2"/>
    <property type="match status" value="1"/>
</dbReference>